<accession>A0A0K0EFF2</accession>
<evidence type="ECO:0000313" key="3">
    <source>
        <dbReference type="WBParaSite" id="TCONS_00001959.p1"/>
    </source>
</evidence>
<dbReference type="WBParaSite" id="SSTP_0000821500.1">
    <property type="protein sequence ID" value="SSTP_0000821500.1"/>
    <property type="gene ID" value="SSTP_0000821500"/>
</dbReference>
<reference evidence="2" key="1">
    <citation type="submission" date="2015-08" db="UniProtKB">
        <authorList>
            <consortium name="WormBaseParasite"/>
        </authorList>
    </citation>
    <scope>IDENTIFICATION</scope>
</reference>
<proteinExistence type="predicted"/>
<protein>
    <submittedName>
        <fullName evidence="2 3">F-box domain-containing protein</fullName>
    </submittedName>
</protein>
<dbReference type="Proteomes" id="UP000035681">
    <property type="component" value="Unplaced"/>
</dbReference>
<sequence length="532" mass="62353">MGEKTFNYTSLFYTKCTIFSISDIRISQIGRSKQLSNEECCYEEVEKLEIDISLEDIEAPEQSMEAAGQEVSEFLNKTPNIVALHLRYLQRPFAGHLFQYFIKEIRNCNISVVKIYFNDQINCFYQDIPIVDSCKLFEGLKNLKLIQIVVIYGIFHSDIKDIIDAATCIGNITIEILQEYSFDAIKECLYKIRHINNISSKCLCRSKQSTLDIYHYIMEKKISLSIPRTKPNFFDFNEFFPSIPCIGNFVYIRKLHLKLTSYIELRKVTTFLKFMESLELLSLHIDVNTDSMLSQPTSLPQVIRKSWVKVCPELNQPTSHMFDSIVMKESRSYRYASFNFLKNLKTIQLTLDIYNLSIGHHVLQPFKMNPPIIQKHKKLYDFEISSFLMKAPNKVENLYLRGLPRMKCSSTFTLSRSFLNLKFLCLGEILDMDRDCLKHFQRLKILVSYYKNNLDLPEDIESFMSCFNYFSTTKELDMGEEAFPNYEKYLNQFSKVCTVNGSIKGKVFFNHPQDFINIKRYFPDIEEMAFGR</sequence>
<evidence type="ECO:0000313" key="1">
    <source>
        <dbReference type="Proteomes" id="UP000035681"/>
    </source>
</evidence>
<dbReference type="AlphaFoldDB" id="A0A0K0EFF2"/>
<evidence type="ECO:0000313" key="2">
    <source>
        <dbReference type="WBParaSite" id="SSTP_0000821500.1"/>
    </source>
</evidence>
<organism evidence="2">
    <name type="scientific">Strongyloides stercoralis</name>
    <name type="common">Threadworm</name>
    <dbReference type="NCBI Taxonomy" id="6248"/>
    <lineage>
        <taxon>Eukaryota</taxon>
        <taxon>Metazoa</taxon>
        <taxon>Ecdysozoa</taxon>
        <taxon>Nematoda</taxon>
        <taxon>Chromadorea</taxon>
        <taxon>Rhabditida</taxon>
        <taxon>Tylenchina</taxon>
        <taxon>Panagrolaimomorpha</taxon>
        <taxon>Strongyloidoidea</taxon>
        <taxon>Strongyloididae</taxon>
        <taxon>Strongyloides</taxon>
    </lineage>
</organism>
<dbReference type="WBParaSite" id="TCONS_00001959.p1">
    <property type="protein sequence ID" value="TCONS_00001959.p1"/>
    <property type="gene ID" value="XLOC_001864"/>
</dbReference>
<keyword evidence="1" id="KW-1185">Reference proteome</keyword>
<name>A0A0K0EFF2_STRER</name>